<dbReference type="GO" id="GO:0006508">
    <property type="term" value="P:proteolysis"/>
    <property type="evidence" value="ECO:0007669"/>
    <property type="project" value="UniProtKB-KW"/>
</dbReference>
<protein>
    <submittedName>
        <fullName evidence="11">Trypsin 3A1</fullName>
    </submittedName>
</protein>
<dbReference type="OrthoDB" id="10059102at2759"/>
<dbReference type="AlphaFoldDB" id="A0A0A1WSZ4"/>
<dbReference type="PRINTS" id="PR00722">
    <property type="entry name" value="CHYMOTRYPSIN"/>
</dbReference>
<gene>
    <name evidence="11" type="primary">AAEL007818_2</name>
    <name evidence="11" type="ORF">g.56834</name>
</gene>
<dbReference type="CDD" id="cd00190">
    <property type="entry name" value="Tryp_SPc"/>
    <property type="match status" value="1"/>
</dbReference>
<feature type="signal peptide" evidence="9">
    <location>
        <begin position="1"/>
        <end position="23"/>
    </location>
</feature>
<keyword evidence="3" id="KW-0964">Secreted</keyword>
<evidence type="ECO:0000256" key="2">
    <source>
        <dbReference type="ARBA" id="ARBA00007664"/>
    </source>
</evidence>
<dbReference type="GO" id="GO:0004252">
    <property type="term" value="F:serine-type endopeptidase activity"/>
    <property type="evidence" value="ECO:0007669"/>
    <property type="project" value="InterPro"/>
</dbReference>
<dbReference type="Pfam" id="PF00089">
    <property type="entry name" value="Trypsin"/>
    <property type="match status" value="1"/>
</dbReference>
<dbReference type="InterPro" id="IPR018114">
    <property type="entry name" value="TRYPSIN_HIS"/>
</dbReference>
<keyword evidence="6 8" id="KW-0720">Serine protease</keyword>
<evidence type="ECO:0000256" key="1">
    <source>
        <dbReference type="ARBA" id="ARBA00004613"/>
    </source>
</evidence>
<name>A0A0A1WSZ4_ZEUCU</name>
<dbReference type="InterPro" id="IPR043504">
    <property type="entry name" value="Peptidase_S1_PA_chymotrypsin"/>
</dbReference>
<dbReference type="PROSITE" id="PS00134">
    <property type="entry name" value="TRYPSIN_HIS"/>
    <property type="match status" value="1"/>
</dbReference>
<comment type="subcellular location">
    <subcellularLocation>
        <location evidence="1">Secreted</location>
    </subcellularLocation>
</comment>
<proteinExistence type="inferred from homology"/>
<evidence type="ECO:0000256" key="9">
    <source>
        <dbReference type="SAM" id="SignalP"/>
    </source>
</evidence>
<dbReference type="InterPro" id="IPR009003">
    <property type="entry name" value="Peptidase_S1_PA"/>
</dbReference>
<dbReference type="PROSITE" id="PS50240">
    <property type="entry name" value="TRYPSIN_DOM"/>
    <property type="match status" value="1"/>
</dbReference>
<evidence type="ECO:0000256" key="7">
    <source>
        <dbReference type="ARBA" id="ARBA00023157"/>
    </source>
</evidence>
<dbReference type="InterPro" id="IPR001314">
    <property type="entry name" value="Peptidase_S1A"/>
</dbReference>
<dbReference type="PROSITE" id="PS00135">
    <property type="entry name" value="TRYPSIN_SER"/>
    <property type="match status" value="1"/>
</dbReference>
<evidence type="ECO:0000259" key="10">
    <source>
        <dbReference type="PROSITE" id="PS50240"/>
    </source>
</evidence>
<keyword evidence="7" id="KW-1015">Disulfide bond</keyword>
<reference evidence="11" key="2">
    <citation type="journal article" date="2015" name="Gigascience">
        <title>Reconstructing a comprehensive transcriptome assembly of a white-pupal translocated strain of the pest fruit fly Bactrocera cucurbitae.</title>
        <authorList>
            <person name="Sim S.B."/>
            <person name="Calla B."/>
            <person name="Hall B."/>
            <person name="DeRego T."/>
            <person name="Geib S.M."/>
        </authorList>
    </citation>
    <scope>NUCLEOTIDE SEQUENCE</scope>
</reference>
<dbReference type="PANTHER" id="PTHR24276:SF91">
    <property type="entry name" value="AT26814P-RELATED"/>
    <property type="match status" value="1"/>
</dbReference>
<dbReference type="Gene3D" id="2.40.10.10">
    <property type="entry name" value="Trypsin-like serine proteases"/>
    <property type="match status" value="1"/>
</dbReference>
<evidence type="ECO:0000256" key="5">
    <source>
        <dbReference type="ARBA" id="ARBA00022801"/>
    </source>
</evidence>
<feature type="domain" description="Peptidase S1" evidence="10">
    <location>
        <begin position="29"/>
        <end position="249"/>
    </location>
</feature>
<keyword evidence="5 8" id="KW-0378">Hydrolase</keyword>
<evidence type="ECO:0000256" key="4">
    <source>
        <dbReference type="ARBA" id="ARBA00022670"/>
    </source>
</evidence>
<comment type="similarity">
    <text evidence="2">Belongs to the peptidase S1 family.</text>
</comment>
<evidence type="ECO:0000256" key="8">
    <source>
        <dbReference type="RuleBase" id="RU363034"/>
    </source>
</evidence>
<keyword evidence="4 8" id="KW-0645">Protease</keyword>
<dbReference type="SMART" id="SM00020">
    <property type="entry name" value="Tryp_SPc"/>
    <property type="match status" value="1"/>
</dbReference>
<sequence length="252" mass="27844">MGFQLQLLLQLMLYLSLDQLLCAEIDERIVGGTSVTEKKYDYFVRLRYQGVFLCGGSLVRNNAVVTAAHCVNDVRVKDLRIHADTINLKDKGIVRRVKTVVIPSLYNERTTNYDVAVLILAATVPNANFTAIQLHKTPVAVGTKCLVIGHGMTNDKEQDSTQLQEVWVPVLSRAVCQLMYLRVTRITRYMMCAADAGKDSCSGDSGGPMVCNGKLAGIVSFGVECADPRYPGVYTDISSVYSFIESTLEKYK</sequence>
<organism evidence="11">
    <name type="scientific">Zeugodacus cucurbitae</name>
    <name type="common">Melon fruit fly</name>
    <name type="synonym">Bactrocera cucurbitae</name>
    <dbReference type="NCBI Taxonomy" id="28588"/>
    <lineage>
        <taxon>Eukaryota</taxon>
        <taxon>Metazoa</taxon>
        <taxon>Ecdysozoa</taxon>
        <taxon>Arthropoda</taxon>
        <taxon>Hexapoda</taxon>
        <taxon>Insecta</taxon>
        <taxon>Pterygota</taxon>
        <taxon>Neoptera</taxon>
        <taxon>Endopterygota</taxon>
        <taxon>Diptera</taxon>
        <taxon>Brachycera</taxon>
        <taxon>Muscomorpha</taxon>
        <taxon>Tephritoidea</taxon>
        <taxon>Tephritidae</taxon>
        <taxon>Zeugodacus</taxon>
        <taxon>Zeugodacus</taxon>
    </lineage>
</organism>
<keyword evidence="9" id="KW-0732">Signal</keyword>
<evidence type="ECO:0000256" key="6">
    <source>
        <dbReference type="ARBA" id="ARBA00022825"/>
    </source>
</evidence>
<reference evidence="11" key="1">
    <citation type="submission" date="2014-11" db="EMBL/GenBank/DDBJ databases">
        <authorList>
            <person name="Geib S."/>
        </authorList>
    </citation>
    <scope>NUCLEOTIDE SEQUENCE</scope>
</reference>
<dbReference type="GO" id="GO:0005576">
    <property type="term" value="C:extracellular region"/>
    <property type="evidence" value="ECO:0007669"/>
    <property type="project" value="UniProtKB-SubCell"/>
</dbReference>
<evidence type="ECO:0000313" key="11">
    <source>
        <dbReference type="EMBL" id="JAD02189.1"/>
    </source>
</evidence>
<dbReference type="EMBL" id="GBXI01012103">
    <property type="protein sequence ID" value="JAD02189.1"/>
    <property type="molecule type" value="Transcribed_RNA"/>
</dbReference>
<evidence type="ECO:0000256" key="3">
    <source>
        <dbReference type="ARBA" id="ARBA00022525"/>
    </source>
</evidence>
<dbReference type="SUPFAM" id="SSF50494">
    <property type="entry name" value="Trypsin-like serine proteases"/>
    <property type="match status" value="1"/>
</dbReference>
<feature type="chain" id="PRO_5001982619" evidence="9">
    <location>
        <begin position="24"/>
        <end position="252"/>
    </location>
</feature>
<accession>A0A0A1WSZ4</accession>
<dbReference type="InterPro" id="IPR001254">
    <property type="entry name" value="Trypsin_dom"/>
</dbReference>
<dbReference type="PANTHER" id="PTHR24276">
    <property type="entry name" value="POLYSERASE-RELATED"/>
    <property type="match status" value="1"/>
</dbReference>
<dbReference type="InterPro" id="IPR050430">
    <property type="entry name" value="Peptidase_S1"/>
</dbReference>
<dbReference type="InterPro" id="IPR033116">
    <property type="entry name" value="TRYPSIN_SER"/>
</dbReference>
<dbReference type="FunFam" id="2.40.10.10:FF:000034">
    <property type="entry name" value="Eupolytin"/>
    <property type="match status" value="1"/>
</dbReference>